<dbReference type="EMBL" id="CP071090">
    <property type="protein sequence ID" value="QSQ26642.1"/>
    <property type="molecule type" value="Genomic_DNA"/>
</dbReference>
<evidence type="ECO:0000313" key="5">
    <source>
        <dbReference type="Proteomes" id="UP000662747"/>
    </source>
</evidence>
<feature type="region of interest" description="Disordered" evidence="1">
    <location>
        <begin position="405"/>
        <end position="424"/>
    </location>
</feature>
<sequence length="424" mass="46634">MKQVKQIRPSWLGLMAMLLWVSGCKTCGFHLPPPQPVPDKETPADAGTVSSPADEPLPTTECGDGDGKCKMPWPPPAVPASFAACPTGSCGPGSQNGRGIYVSNTEVRSYCFRDEHAASPSFPYSFCPESFINTANGVRLQVRDWTAPNYVRDAPVSAWLEPTPGTRQPVNLKSIRSDQSRLVITYETSGQVREVSGAGLEQVRLQFSLSVIDDAYVYEMKLNAAPGSGGPEEIQRYLLSYRYKLGSIQSAWMTHCEDPAAGNRISFLGGKKVDGLTAQVTDEPGVTTLSCETGAISTCLAWGYTPWNTRTGDPRWSDYLFRSCLHAKRAAYFVQFGNFNSYTKSGTHIFKRDPFGINAERMDHLEAIWSPRGAECLNLANVRREERREELAGLKRDTGLRDCTEPRWGQNGFGQLATSPESIP</sequence>
<proteinExistence type="predicted"/>
<keyword evidence="5" id="KW-1185">Reference proteome</keyword>
<feature type="region of interest" description="Disordered" evidence="1">
    <location>
        <begin position="35"/>
        <end position="68"/>
    </location>
</feature>
<dbReference type="PROSITE" id="PS51257">
    <property type="entry name" value="PROKAR_LIPOPROTEIN"/>
    <property type="match status" value="1"/>
</dbReference>
<dbReference type="Proteomes" id="UP000662747">
    <property type="component" value="Chromosome"/>
</dbReference>
<dbReference type="Pfam" id="PF20032">
    <property type="entry name" value="ADYC"/>
    <property type="match status" value="1"/>
</dbReference>
<reference evidence="4 5" key="1">
    <citation type="submission" date="2021-02" db="EMBL/GenBank/DDBJ databases">
        <title>De Novo genome assembly of isolated myxobacteria.</title>
        <authorList>
            <person name="Stevens D.C."/>
        </authorList>
    </citation>
    <scope>NUCLEOTIDE SEQUENCE [LARGE SCALE GENOMIC DNA]</scope>
    <source>
        <strain evidence="5">SCPEA02</strain>
    </source>
</reference>
<evidence type="ECO:0000259" key="3">
    <source>
        <dbReference type="Pfam" id="PF20032"/>
    </source>
</evidence>
<protein>
    <recommendedName>
        <fullName evidence="3">ADYC domain-containing protein</fullName>
    </recommendedName>
</protein>
<name>A0ABX7P873_9BACT</name>
<keyword evidence="2" id="KW-0732">Signal</keyword>
<evidence type="ECO:0000256" key="1">
    <source>
        <dbReference type="SAM" id="MobiDB-lite"/>
    </source>
</evidence>
<gene>
    <name evidence="4" type="ORF">JY651_17660</name>
</gene>
<evidence type="ECO:0000256" key="2">
    <source>
        <dbReference type="SAM" id="SignalP"/>
    </source>
</evidence>
<feature type="domain" description="ADYC" evidence="3">
    <location>
        <begin position="200"/>
        <end position="380"/>
    </location>
</feature>
<feature type="signal peptide" evidence="2">
    <location>
        <begin position="1"/>
        <end position="27"/>
    </location>
</feature>
<accession>A0ABX7P873</accession>
<feature type="chain" id="PRO_5046326995" description="ADYC domain-containing protein" evidence="2">
    <location>
        <begin position="28"/>
        <end position="424"/>
    </location>
</feature>
<dbReference type="RefSeq" id="WP_206728187.1">
    <property type="nucleotide sequence ID" value="NZ_CP071090.1"/>
</dbReference>
<organism evidence="4 5">
    <name type="scientific">Pyxidicoccus parkwayensis</name>
    <dbReference type="NCBI Taxonomy" id="2813578"/>
    <lineage>
        <taxon>Bacteria</taxon>
        <taxon>Pseudomonadati</taxon>
        <taxon>Myxococcota</taxon>
        <taxon>Myxococcia</taxon>
        <taxon>Myxococcales</taxon>
        <taxon>Cystobacterineae</taxon>
        <taxon>Myxococcaceae</taxon>
        <taxon>Pyxidicoccus</taxon>
    </lineage>
</organism>
<evidence type="ECO:0000313" key="4">
    <source>
        <dbReference type="EMBL" id="QSQ26642.1"/>
    </source>
</evidence>
<dbReference type="InterPro" id="IPR045426">
    <property type="entry name" value="ADYC"/>
</dbReference>